<dbReference type="Gene3D" id="3.40.630.30">
    <property type="match status" value="1"/>
</dbReference>
<evidence type="ECO:0000313" key="4">
    <source>
        <dbReference type="EMBL" id="AWN44746.1"/>
    </source>
</evidence>
<dbReference type="RefSeq" id="WP_109896760.1">
    <property type="nucleotide sequence ID" value="NZ_CP029550.1"/>
</dbReference>
<dbReference type="Pfam" id="PF00583">
    <property type="entry name" value="Acetyltransf_1"/>
    <property type="match status" value="1"/>
</dbReference>
<proteinExistence type="predicted"/>
<dbReference type="InterPro" id="IPR000182">
    <property type="entry name" value="GNAT_dom"/>
</dbReference>
<accession>A0A2U8WHE1</accession>
<reference evidence="5" key="1">
    <citation type="submission" date="2018-05" db="EMBL/GenBank/DDBJ databases">
        <title>Complete Genome Sequence of Methylobacterium sp. 17SD2-17.</title>
        <authorList>
            <person name="Srinivasan S."/>
        </authorList>
    </citation>
    <scope>NUCLEOTIDE SEQUENCE [LARGE SCALE GENOMIC DNA]</scope>
    <source>
        <strain evidence="5">17SD2-17</strain>
    </source>
</reference>
<protein>
    <submittedName>
        <fullName evidence="4">GNAT family N-acetyltransferase</fullName>
    </submittedName>
</protein>
<evidence type="ECO:0000256" key="1">
    <source>
        <dbReference type="ARBA" id="ARBA00022679"/>
    </source>
</evidence>
<dbReference type="PROSITE" id="PS51186">
    <property type="entry name" value="GNAT"/>
    <property type="match status" value="1"/>
</dbReference>
<keyword evidence="2" id="KW-0012">Acyltransferase</keyword>
<dbReference type="CDD" id="cd04301">
    <property type="entry name" value="NAT_SF"/>
    <property type="match status" value="1"/>
</dbReference>
<sequence>MDDLSHYSVVERLRGGLTLEIRALRPDDRAGLLAAVDHTSAQSLYRRFFGAKRHFTDKEIAFFLNVDFTSHVALVATVDEDGERVIVGGARYVVTQPGQAEVAFTVIDHYQGRGVGAALMRHLVDIARRSGLAELTAEILPGNAPMLKLFERCGLPLGRRREAEAVHVVLRLT</sequence>
<evidence type="ECO:0000256" key="2">
    <source>
        <dbReference type="ARBA" id="ARBA00023315"/>
    </source>
</evidence>
<dbReference type="GO" id="GO:0016747">
    <property type="term" value="F:acyltransferase activity, transferring groups other than amino-acyl groups"/>
    <property type="evidence" value="ECO:0007669"/>
    <property type="project" value="InterPro"/>
</dbReference>
<name>A0A2U8WHE1_9HYPH</name>
<dbReference type="OrthoDB" id="9807426at2"/>
<evidence type="ECO:0000313" key="5">
    <source>
        <dbReference type="Proteomes" id="UP000245926"/>
    </source>
</evidence>
<dbReference type="PANTHER" id="PTHR43072">
    <property type="entry name" value="N-ACETYLTRANSFERASE"/>
    <property type="match status" value="1"/>
</dbReference>
<keyword evidence="1 4" id="KW-0808">Transferase</keyword>
<dbReference type="SUPFAM" id="SSF55729">
    <property type="entry name" value="Acyl-CoA N-acyltransferases (Nat)"/>
    <property type="match status" value="1"/>
</dbReference>
<dbReference type="PANTHER" id="PTHR43072:SF23">
    <property type="entry name" value="UPF0039 PROTEIN C11D3.02C"/>
    <property type="match status" value="1"/>
</dbReference>
<keyword evidence="5" id="KW-1185">Reference proteome</keyword>
<dbReference type="EMBL" id="CP029550">
    <property type="protein sequence ID" value="AWN44746.1"/>
    <property type="molecule type" value="Genomic_DNA"/>
</dbReference>
<feature type="domain" description="N-acetyltransferase" evidence="3">
    <location>
        <begin position="19"/>
        <end position="173"/>
    </location>
</feature>
<dbReference type="Proteomes" id="UP000245926">
    <property type="component" value="Chromosome"/>
</dbReference>
<gene>
    <name evidence="4" type="ORF">DK389_23330</name>
</gene>
<organism evidence="4 5">
    <name type="scientific">Methylobacterium durans</name>
    <dbReference type="NCBI Taxonomy" id="2202825"/>
    <lineage>
        <taxon>Bacteria</taxon>
        <taxon>Pseudomonadati</taxon>
        <taxon>Pseudomonadota</taxon>
        <taxon>Alphaproteobacteria</taxon>
        <taxon>Hyphomicrobiales</taxon>
        <taxon>Methylobacteriaceae</taxon>
        <taxon>Methylobacterium</taxon>
    </lineage>
</organism>
<dbReference type="KEGG" id="mets:DK389_23330"/>
<evidence type="ECO:0000259" key="3">
    <source>
        <dbReference type="PROSITE" id="PS51186"/>
    </source>
</evidence>
<dbReference type="InterPro" id="IPR016181">
    <property type="entry name" value="Acyl_CoA_acyltransferase"/>
</dbReference>
<dbReference type="AlphaFoldDB" id="A0A2U8WHE1"/>